<evidence type="ECO:0000259" key="13">
    <source>
        <dbReference type="PROSITE" id="PS50180"/>
    </source>
</evidence>
<keyword evidence="9" id="KW-0472">Membrane</keyword>
<dbReference type="Pfam" id="PF18308">
    <property type="entry name" value="GGA_N-GAT"/>
    <property type="match status" value="1"/>
</dbReference>
<feature type="region of interest" description="Disordered" evidence="11">
    <location>
        <begin position="298"/>
        <end position="384"/>
    </location>
</feature>
<dbReference type="Gene3D" id="1.20.58.160">
    <property type="match status" value="1"/>
</dbReference>
<dbReference type="GO" id="GO:0006886">
    <property type="term" value="P:intracellular protein transport"/>
    <property type="evidence" value="ECO:0007669"/>
    <property type="project" value="InterPro"/>
</dbReference>
<dbReference type="PANTHER" id="PTHR45905">
    <property type="entry name" value="GOLGI-LOCALIZED, GAMMA-ADAPTIN EAR CONTAINING, ARF BINDING PROTEIN"/>
    <property type="match status" value="1"/>
</dbReference>
<dbReference type="PANTHER" id="PTHR45905:SF6">
    <property type="entry name" value="ADP-RIBOSYLATION FACTOR-BINDING PROTEIN GGA3"/>
    <property type="match status" value="1"/>
</dbReference>
<keyword evidence="6" id="KW-0832">Ubl conjugation</keyword>
<dbReference type="Gene3D" id="1.25.40.90">
    <property type="match status" value="1"/>
</dbReference>
<dbReference type="InterPro" id="IPR013041">
    <property type="entry name" value="Clathrin_app_Ig-like_sf"/>
</dbReference>
<dbReference type="InterPro" id="IPR008942">
    <property type="entry name" value="ENTH_VHS"/>
</dbReference>
<evidence type="ECO:0000313" key="16">
    <source>
        <dbReference type="Proteomes" id="UP001174136"/>
    </source>
</evidence>
<protein>
    <submittedName>
        <fullName evidence="15">ADP-ribosylation factor-binding protein GGA2</fullName>
    </submittedName>
</protein>
<dbReference type="GO" id="GO:0043130">
    <property type="term" value="F:ubiquitin binding"/>
    <property type="evidence" value="ECO:0007669"/>
    <property type="project" value="InterPro"/>
</dbReference>
<evidence type="ECO:0000256" key="9">
    <source>
        <dbReference type="ARBA" id="ARBA00023136"/>
    </source>
</evidence>
<name>A0AA47MUG9_MERPO</name>
<evidence type="ECO:0000256" key="1">
    <source>
        <dbReference type="ARBA" id="ARBA00004150"/>
    </source>
</evidence>
<evidence type="ECO:0000313" key="15">
    <source>
        <dbReference type="EMBL" id="KAK0146863.1"/>
    </source>
</evidence>
<dbReference type="GO" id="GO:0035091">
    <property type="term" value="F:phosphatidylinositol binding"/>
    <property type="evidence" value="ECO:0007669"/>
    <property type="project" value="InterPro"/>
</dbReference>
<dbReference type="Pfam" id="PF02883">
    <property type="entry name" value="Alpha_adaptinC2"/>
    <property type="match status" value="1"/>
</dbReference>
<evidence type="ECO:0000259" key="14">
    <source>
        <dbReference type="PROSITE" id="PS50909"/>
    </source>
</evidence>
<dbReference type="EMBL" id="JAOPHQ010002523">
    <property type="protein sequence ID" value="KAK0146863.1"/>
    <property type="molecule type" value="Genomic_DNA"/>
</dbReference>
<dbReference type="SUPFAM" id="SSF89009">
    <property type="entry name" value="GAT-like domain"/>
    <property type="match status" value="1"/>
</dbReference>
<dbReference type="GO" id="GO:0031901">
    <property type="term" value="C:early endosome membrane"/>
    <property type="evidence" value="ECO:0007669"/>
    <property type="project" value="UniProtKB-SubCell"/>
</dbReference>
<keyword evidence="8" id="KW-0333">Golgi apparatus</keyword>
<evidence type="ECO:0000256" key="8">
    <source>
        <dbReference type="ARBA" id="ARBA00023034"/>
    </source>
</evidence>
<keyword evidence="10" id="KW-0175">Coiled coil</keyword>
<dbReference type="SMART" id="SM00809">
    <property type="entry name" value="Alpha_adaptinC2"/>
    <property type="match status" value="1"/>
</dbReference>
<keyword evidence="5" id="KW-0967">Endosome</keyword>
<comment type="subcellular location">
    <subcellularLocation>
        <location evidence="2">Early endosome membrane</location>
        <topology evidence="2">Peripheral membrane protein</topology>
    </subcellularLocation>
    <subcellularLocation>
        <location evidence="1">Golgi apparatus</location>
        <location evidence="1">trans-Golgi network membrane</location>
        <topology evidence="1">Peripheral membrane protein</topology>
    </subcellularLocation>
</comment>
<dbReference type="Gene3D" id="2.60.40.1230">
    <property type="match status" value="1"/>
</dbReference>
<evidence type="ECO:0000256" key="5">
    <source>
        <dbReference type="ARBA" id="ARBA00022753"/>
    </source>
</evidence>
<dbReference type="InterPro" id="IPR002014">
    <property type="entry name" value="VHS_dom"/>
</dbReference>
<evidence type="ECO:0000259" key="12">
    <source>
        <dbReference type="PROSITE" id="PS50179"/>
    </source>
</evidence>
<dbReference type="InterPro" id="IPR027422">
    <property type="entry name" value="GGA1-3"/>
</dbReference>
<feature type="domain" description="GAE" evidence="13">
    <location>
        <begin position="509"/>
        <end position="630"/>
    </location>
</feature>
<evidence type="ECO:0000256" key="2">
    <source>
        <dbReference type="ARBA" id="ARBA00004220"/>
    </source>
</evidence>
<dbReference type="InterPro" id="IPR038425">
    <property type="entry name" value="GAT_sf"/>
</dbReference>
<dbReference type="SMART" id="SM00288">
    <property type="entry name" value="VHS"/>
    <property type="match status" value="1"/>
</dbReference>
<keyword evidence="7" id="KW-0653">Protein transport</keyword>
<dbReference type="Pfam" id="PF03127">
    <property type="entry name" value="GAT"/>
    <property type="match status" value="1"/>
</dbReference>
<feature type="compositionally biased region" description="Basic and acidic residues" evidence="11">
    <location>
        <begin position="298"/>
        <end position="315"/>
    </location>
</feature>
<organism evidence="15 16">
    <name type="scientific">Merluccius polli</name>
    <name type="common">Benguela hake</name>
    <name type="synonym">Merluccius cadenati</name>
    <dbReference type="NCBI Taxonomy" id="89951"/>
    <lineage>
        <taxon>Eukaryota</taxon>
        <taxon>Metazoa</taxon>
        <taxon>Chordata</taxon>
        <taxon>Craniata</taxon>
        <taxon>Vertebrata</taxon>
        <taxon>Euteleostomi</taxon>
        <taxon>Actinopterygii</taxon>
        <taxon>Neopterygii</taxon>
        <taxon>Teleostei</taxon>
        <taxon>Neoteleostei</taxon>
        <taxon>Acanthomorphata</taxon>
        <taxon>Zeiogadaria</taxon>
        <taxon>Gadariae</taxon>
        <taxon>Gadiformes</taxon>
        <taxon>Gadoidei</taxon>
        <taxon>Merlucciidae</taxon>
        <taxon>Merluccius</taxon>
    </lineage>
</organism>
<dbReference type="InterPro" id="IPR008153">
    <property type="entry name" value="GAE_dom"/>
</dbReference>
<evidence type="ECO:0000256" key="11">
    <source>
        <dbReference type="SAM" id="MobiDB-lite"/>
    </source>
</evidence>
<accession>A0AA47MUG9</accession>
<gene>
    <name evidence="15" type="primary">Gga2</name>
    <name evidence="15" type="ORF">N1851_013807</name>
</gene>
<dbReference type="PROSITE" id="PS50180">
    <property type="entry name" value="GAE"/>
    <property type="match status" value="1"/>
</dbReference>
<dbReference type="GO" id="GO:0005802">
    <property type="term" value="C:trans-Golgi network"/>
    <property type="evidence" value="ECO:0007669"/>
    <property type="project" value="InterPro"/>
</dbReference>
<dbReference type="InterPro" id="IPR008152">
    <property type="entry name" value="Clathrin_a/b/g-adaptin_app_Ig"/>
</dbReference>
<dbReference type="PROSITE" id="PS50179">
    <property type="entry name" value="VHS"/>
    <property type="match status" value="1"/>
</dbReference>
<reference evidence="15" key="1">
    <citation type="journal article" date="2023" name="Front. Mar. Sci.">
        <title>A new Merluccius polli reference genome to investigate the effects of global change in West African waters.</title>
        <authorList>
            <person name="Mateo J.L."/>
            <person name="Blanco-Fernandez C."/>
            <person name="Garcia-Vazquez E."/>
            <person name="Machado-Schiaffino G."/>
        </authorList>
    </citation>
    <scope>NUCLEOTIDE SEQUENCE</scope>
    <source>
        <strain evidence="15">C29</strain>
        <tissue evidence="15">Fin</tissue>
    </source>
</reference>
<dbReference type="GO" id="GO:0006893">
    <property type="term" value="P:Golgi to plasma membrane transport"/>
    <property type="evidence" value="ECO:0007669"/>
    <property type="project" value="TreeGrafter"/>
</dbReference>
<evidence type="ECO:0000256" key="6">
    <source>
        <dbReference type="ARBA" id="ARBA00022843"/>
    </source>
</evidence>
<feature type="domain" description="GAT" evidence="14">
    <location>
        <begin position="171"/>
        <end position="298"/>
    </location>
</feature>
<feature type="compositionally biased region" description="Low complexity" evidence="11">
    <location>
        <begin position="349"/>
        <end position="372"/>
    </location>
</feature>
<sequence length="640" mass="70423">MAGSGEADNLESWLNKATDPSNVEDRWDCVQQFTQLVQQQADGPQVATRLLAHKVQSPQENEALQALTVLEACMNHCGRRFHVEAGKFRFLNELIKVLVPKYLGQWTSERVKQRVTEVLYGWTLWLKEEAKIQEAYRLLKKQGIVKKDPKLPDNIVMPPPPQRATESIFDQEGKAELLARLLKSRCPEDLQTANRLIKNTIKEEQEKAERESKRVSTLKEVETSVAQLRELLDQSSSTETLAEHSEALKVLYEHCDRLRPSLFRLASETTVDDTALVQILAANDELTLALTTYKDRAEKNEGDRAGRGKTNEKKNTVNAPPAGPRRIRSYHLIDLSTLDTPPDQRRADSPLSITLPPSPLSSSPPLILSSLSPPAPSGNGTHHSGVDLELIDLGFEDHPRQTEKIQNTYSKDLLLVGRGLPMNEDDACGGSDHFLRAQSGSGGNCASVKGIDTAWSFIQNPPSAWSGLPLTVQSQPLNGCLSPGKSEGSRPPPQHLTNTHVPMEAIRPSQLDPITVRDQAGVHVSLHFARDPPAGGSSIAVVVLSAVNTSPLPVRNFLFQAAVPKGMSVKLQPSSGSHLPSYSPLLPPAAISQVLLLANPQKLKVRLRYKLTLLHGDQPLSETGQIESFPPWTSLVDVYN</sequence>
<evidence type="ECO:0000256" key="7">
    <source>
        <dbReference type="ARBA" id="ARBA00022927"/>
    </source>
</evidence>
<proteinExistence type="inferred from homology"/>
<evidence type="ECO:0000256" key="10">
    <source>
        <dbReference type="SAM" id="Coils"/>
    </source>
</evidence>
<dbReference type="SUPFAM" id="SSF48464">
    <property type="entry name" value="ENTH/VHS domain"/>
    <property type="match status" value="1"/>
</dbReference>
<feature type="coiled-coil region" evidence="10">
    <location>
        <begin position="194"/>
        <end position="238"/>
    </location>
</feature>
<evidence type="ECO:0000256" key="4">
    <source>
        <dbReference type="ARBA" id="ARBA00022448"/>
    </source>
</evidence>
<evidence type="ECO:0000256" key="3">
    <source>
        <dbReference type="ARBA" id="ARBA00008099"/>
    </source>
</evidence>
<dbReference type="GO" id="GO:0034394">
    <property type="term" value="P:protein localization to cell surface"/>
    <property type="evidence" value="ECO:0007669"/>
    <property type="project" value="TreeGrafter"/>
</dbReference>
<feature type="domain" description="VHS" evidence="12">
    <location>
        <begin position="17"/>
        <end position="147"/>
    </location>
</feature>
<keyword evidence="16" id="KW-1185">Reference proteome</keyword>
<dbReference type="Pfam" id="PF00790">
    <property type="entry name" value="VHS"/>
    <property type="match status" value="1"/>
</dbReference>
<keyword evidence="4" id="KW-0813">Transport</keyword>
<dbReference type="InterPro" id="IPR041198">
    <property type="entry name" value="GGA_N-GAT"/>
</dbReference>
<dbReference type="GO" id="GO:0031267">
    <property type="term" value="F:small GTPase binding"/>
    <property type="evidence" value="ECO:0007669"/>
    <property type="project" value="InterPro"/>
</dbReference>
<comment type="similarity">
    <text evidence="3">Belongs to the GGA protein family.</text>
</comment>
<dbReference type="InterPro" id="IPR004152">
    <property type="entry name" value="GAT_dom"/>
</dbReference>
<comment type="caution">
    <text evidence="15">The sequence shown here is derived from an EMBL/GenBank/DDBJ whole genome shotgun (WGS) entry which is preliminary data.</text>
</comment>
<dbReference type="SUPFAM" id="SSF49348">
    <property type="entry name" value="Clathrin adaptor appendage domain"/>
    <property type="match status" value="1"/>
</dbReference>
<dbReference type="PROSITE" id="PS50909">
    <property type="entry name" value="GAT"/>
    <property type="match status" value="1"/>
</dbReference>
<dbReference type="Gene3D" id="1.20.5.170">
    <property type="match status" value="1"/>
</dbReference>
<dbReference type="AlphaFoldDB" id="A0AA47MUG9"/>
<dbReference type="Proteomes" id="UP001174136">
    <property type="component" value="Unassembled WGS sequence"/>
</dbReference>